<evidence type="ECO:0000256" key="5">
    <source>
        <dbReference type="ARBA" id="ARBA00022741"/>
    </source>
</evidence>
<keyword evidence="6 10" id="KW-0418">Kinase</keyword>
<keyword evidence="3" id="KW-0597">Phosphoprotein</keyword>
<comment type="catalytic activity">
    <reaction evidence="1">
        <text>ATP + protein L-histidine = ADP + protein N-phospho-L-histidine.</text>
        <dbReference type="EC" id="2.7.13.3"/>
    </reaction>
</comment>
<evidence type="ECO:0000256" key="2">
    <source>
        <dbReference type="ARBA" id="ARBA00012438"/>
    </source>
</evidence>
<reference evidence="10 11" key="1">
    <citation type="journal article" date="2012" name="FEBS Lett.">
        <title>Anammox organism KSU-1 expresses a NirK-type copper-containing nitrite reductase instead of a NirS-type with cytochrome cd1.</title>
        <authorList>
            <person name="Hira D."/>
            <person name="Toh H."/>
            <person name="Migita C.T."/>
            <person name="Okubo H."/>
            <person name="Nishiyama T."/>
            <person name="Hattori M."/>
            <person name="Furukawa K."/>
            <person name="Fujii T."/>
        </authorList>
    </citation>
    <scope>NUCLEOTIDE SEQUENCE [LARGE SCALE GENOMIC DNA]</scope>
</reference>
<dbReference type="STRING" id="247490.KSU1_B0333"/>
<dbReference type="Proteomes" id="UP000002985">
    <property type="component" value="Unassembled WGS sequence"/>
</dbReference>
<evidence type="ECO:0000313" key="10">
    <source>
        <dbReference type="EMBL" id="GAB61190.1"/>
    </source>
</evidence>
<name>I3IHJ5_9BACT</name>
<dbReference type="EMBL" id="BAFH01000002">
    <property type="protein sequence ID" value="GAB61190.1"/>
    <property type="molecule type" value="Genomic_DNA"/>
</dbReference>
<dbReference type="CDD" id="cd00082">
    <property type="entry name" value="HisKA"/>
    <property type="match status" value="1"/>
</dbReference>
<gene>
    <name evidence="10" type="ORF">KSU1_B0333</name>
</gene>
<evidence type="ECO:0000256" key="3">
    <source>
        <dbReference type="ARBA" id="ARBA00022553"/>
    </source>
</evidence>
<keyword evidence="7" id="KW-0067">ATP-binding</keyword>
<dbReference type="PANTHER" id="PTHR43065">
    <property type="entry name" value="SENSOR HISTIDINE KINASE"/>
    <property type="match status" value="1"/>
</dbReference>
<dbReference type="InterPro" id="IPR036097">
    <property type="entry name" value="HisK_dim/P_sf"/>
</dbReference>
<dbReference type="SMART" id="SM00388">
    <property type="entry name" value="HisKA"/>
    <property type="match status" value="1"/>
</dbReference>
<keyword evidence="11" id="KW-1185">Reference proteome</keyword>
<evidence type="ECO:0000256" key="6">
    <source>
        <dbReference type="ARBA" id="ARBA00022777"/>
    </source>
</evidence>
<dbReference type="EC" id="2.7.13.3" evidence="2"/>
<dbReference type="InterPro" id="IPR036890">
    <property type="entry name" value="HATPase_C_sf"/>
</dbReference>
<dbReference type="AlphaFoldDB" id="I3IHJ5"/>
<organism evidence="10 11">
    <name type="scientific">Candidatus Jettenia caeni</name>
    <dbReference type="NCBI Taxonomy" id="247490"/>
    <lineage>
        <taxon>Bacteria</taxon>
        <taxon>Pseudomonadati</taxon>
        <taxon>Planctomycetota</taxon>
        <taxon>Candidatus Brocadiia</taxon>
        <taxon>Candidatus Brocadiales</taxon>
        <taxon>Candidatus Brocadiaceae</taxon>
        <taxon>Candidatus Jettenia</taxon>
    </lineage>
</organism>
<evidence type="ECO:0000256" key="7">
    <source>
        <dbReference type="ARBA" id="ARBA00022840"/>
    </source>
</evidence>
<dbReference type="Pfam" id="PF02518">
    <property type="entry name" value="HATPase_c"/>
    <property type="match status" value="1"/>
</dbReference>
<dbReference type="PROSITE" id="PS50109">
    <property type="entry name" value="HIS_KIN"/>
    <property type="match status" value="1"/>
</dbReference>
<evidence type="ECO:0000256" key="4">
    <source>
        <dbReference type="ARBA" id="ARBA00022679"/>
    </source>
</evidence>
<dbReference type="InterPro" id="IPR004358">
    <property type="entry name" value="Sig_transdc_His_kin-like_C"/>
</dbReference>
<dbReference type="PANTHER" id="PTHR43065:SF10">
    <property type="entry name" value="PEROXIDE STRESS-ACTIVATED HISTIDINE KINASE MAK3"/>
    <property type="match status" value="1"/>
</dbReference>
<dbReference type="GO" id="GO:0000155">
    <property type="term" value="F:phosphorelay sensor kinase activity"/>
    <property type="evidence" value="ECO:0007669"/>
    <property type="project" value="InterPro"/>
</dbReference>
<proteinExistence type="predicted"/>
<evidence type="ECO:0000259" key="9">
    <source>
        <dbReference type="PROSITE" id="PS50109"/>
    </source>
</evidence>
<dbReference type="SUPFAM" id="SSF55874">
    <property type="entry name" value="ATPase domain of HSP90 chaperone/DNA topoisomerase II/histidine kinase"/>
    <property type="match status" value="1"/>
</dbReference>
<dbReference type="eggNOG" id="COG4191">
    <property type="taxonomic scope" value="Bacteria"/>
</dbReference>
<dbReference type="Gene3D" id="1.10.287.130">
    <property type="match status" value="1"/>
</dbReference>
<evidence type="ECO:0000313" key="11">
    <source>
        <dbReference type="Proteomes" id="UP000002985"/>
    </source>
</evidence>
<protein>
    <recommendedName>
        <fullName evidence="2">histidine kinase</fullName>
        <ecNumber evidence="2">2.7.13.3</ecNumber>
    </recommendedName>
</protein>
<dbReference type="Gene3D" id="3.30.565.10">
    <property type="entry name" value="Histidine kinase-like ATPase, C-terminal domain"/>
    <property type="match status" value="1"/>
</dbReference>
<dbReference type="OrthoDB" id="9815750at2"/>
<feature type="domain" description="Histidine kinase" evidence="9">
    <location>
        <begin position="48"/>
        <end position="270"/>
    </location>
</feature>
<accession>I3IHJ5</accession>
<dbReference type="InterPro" id="IPR005467">
    <property type="entry name" value="His_kinase_dom"/>
</dbReference>
<evidence type="ECO:0000256" key="8">
    <source>
        <dbReference type="ARBA" id="ARBA00023012"/>
    </source>
</evidence>
<dbReference type="Pfam" id="PF00512">
    <property type="entry name" value="HisKA"/>
    <property type="match status" value="1"/>
</dbReference>
<dbReference type="SUPFAM" id="SSF47384">
    <property type="entry name" value="Homodimeric domain of signal transducing histidine kinase"/>
    <property type="match status" value="1"/>
</dbReference>
<keyword evidence="4" id="KW-0808">Transferase</keyword>
<keyword evidence="8" id="KW-0902">Two-component regulatory system</keyword>
<keyword evidence="5" id="KW-0547">Nucleotide-binding</keyword>
<comment type="caution">
    <text evidence="10">The sequence shown here is derived from an EMBL/GenBank/DDBJ whole genome shotgun (WGS) entry which is preliminary data.</text>
</comment>
<sequence>MAKNRIVNVKSNIVSILSNFRKVTEKEVLQTEYLRMESMVSLGELATSMAHEINNSVTGIVNCSQLLVNKSVKGSKENDIANRITKEGNRIAHLVNNLLSLSRPGDRKEEKYGINMYEMLSDTLILIHAQLKKEGIILNLTIPAGLPEILINPHQIQQVFLNILSNARYALNQKYPEAHENKILEILAEEIMIDDCPFVKVIFYDHGTGIPAHIINKVTSPFFTTKPKGKGTGLGLSISNEIIIEHGGKLKIDSAEGEFTKIIIILPVLR</sequence>
<evidence type="ECO:0000256" key="1">
    <source>
        <dbReference type="ARBA" id="ARBA00000085"/>
    </source>
</evidence>
<dbReference type="SMART" id="SM00387">
    <property type="entry name" value="HATPase_c"/>
    <property type="match status" value="1"/>
</dbReference>
<dbReference type="InterPro" id="IPR003594">
    <property type="entry name" value="HATPase_dom"/>
</dbReference>
<dbReference type="GO" id="GO:0005524">
    <property type="term" value="F:ATP binding"/>
    <property type="evidence" value="ECO:0007669"/>
    <property type="project" value="UniProtKB-KW"/>
</dbReference>
<dbReference type="InterPro" id="IPR003661">
    <property type="entry name" value="HisK_dim/P_dom"/>
</dbReference>
<dbReference type="PRINTS" id="PR00344">
    <property type="entry name" value="BCTRLSENSOR"/>
</dbReference>